<organism evidence="1 2">
    <name type="scientific">Adiantum capillus-veneris</name>
    <name type="common">Maidenhair fern</name>
    <dbReference type="NCBI Taxonomy" id="13818"/>
    <lineage>
        <taxon>Eukaryota</taxon>
        <taxon>Viridiplantae</taxon>
        <taxon>Streptophyta</taxon>
        <taxon>Embryophyta</taxon>
        <taxon>Tracheophyta</taxon>
        <taxon>Polypodiopsida</taxon>
        <taxon>Polypodiidae</taxon>
        <taxon>Polypodiales</taxon>
        <taxon>Pteridineae</taxon>
        <taxon>Pteridaceae</taxon>
        <taxon>Vittarioideae</taxon>
        <taxon>Adiantum</taxon>
    </lineage>
</organism>
<comment type="caution">
    <text evidence="1">The sequence shown here is derived from an EMBL/GenBank/DDBJ whole genome shotgun (WGS) entry which is preliminary data.</text>
</comment>
<reference evidence="1" key="1">
    <citation type="submission" date="2021-01" db="EMBL/GenBank/DDBJ databases">
        <title>Adiantum capillus-veneris genome.</title>
        <authorList>
            <person name="Fang Y."/>
            <person name="Liao Q."/>
        </authorList>
    </citation>
    <scope>NUCLEOTIDE SEQUENCE</scope>
    <source>
        <strain evidence="1">H3</strain>
        <tissue evidence="1">Leaf</tissue>
    </source>
</reference>
<evidence type="ECO:0000313" key="1">
    <source>
        <dbReference type="EMBL" id="KAI5063607.1"/>
    </source>
</evidence>
<evidence type="ECO:0000313" key="2">
    <source>
        <dbReference type="Proteomes" id="UP000886520"/>
    </source>
</evidence>
<dbReference type="Proteomes" id="UP000886520">
    <property type="component" value="Chromosome 21"/>
</dbReference>
<dbReference type="EMBL" id="JABFUD020000021">
    <property type="protein sequence ID" value="KAI5063607.1"/>
    <property type="molecule type" value="Genomic_DNA"/>
</dbReference>
<dbReference type="AlphaFoldDB" id="A0A9D4Z7K5"/>
<name>A0A9D4Z7K5_ADICA</name>
<keyword evidence="2" id="KW-1185">Reference proteome</keyword>
<gene>
    <name evidence="1" type="ORF">GOP47_0022154</name>
</gene>
<sequence>MINMCRFPHKMDPRFPIDATSHLWLAPFPIRALSPQHPIPGLYLEPNYLFLARSLHVLSIQKGSSSTQWWSSCDTFRAFQVSGIGAYAIGPLIQYAVRPEEGFSGSSASQAKEKSEVLPILDEQVDCISWLDMQADFP</sequence>
<protein>
    <submittedName>
        <fullName evidence="1">Uncharacterized protein</fullName>
    </submittedName>
</protein>
<accession>A0A9D4Z7K5</accession>
<proteinExistence type="predicted"/>